<feature type="binding site" evidence="9">
    <location>
        <begin position="368"/>
        <end position="371"/>
    </location>
    <ligand>
        <name>GMP</name>
        <dbReference type="ChEBI" id="CHEBI:58115"/>
    </ligand>
</feature>
<evidence type="ECO:0000256" key="8">
    <source>
        <dbReference type="PIRSR" id="PIRSR601233-1"/>
    </source>
</evidence>
<evidence type="ECO:0000256" key="12">
    <source>
        <dbReference type="SAM" id="MobiDB-lite"/>
    </source>
</evidence>
<evidence type="ECO:0000256" key="11">
    <source>
        <dbReference type="RuleBase" id="RU371113"/>
    </source>
</evidence>
<keyword evidence="1 11" id="KW-0436">Ligase</keyword>
<feature type="binding site" evidence="9">
    <location>
        <begin position="341"/>
        <end position="344"/>
    </location>
    <ligand>
        <name>GMP</name>
        <dbReference type="ChEBI" id="CHEBI:58115"/>
    </ligand>
</feature>
<dbReference type="EMBL" id="JADPIE010000004">
    <property type="protein sequence ID" value="MBF8437165.1"/>
    <property type="molecule type" value="Genomic_DNA"/>
</dbReference>
<dbReference type="InterPro" id="IPR001233">
    <property type="entry name" value="RtcB"/>
</dbReference>
<dbReference type="InterPro" id="IPR036025">
    <property type="entry name" value="RtcB-like_sf"/>
</dbReference>
<feature type="binding site" evidence="9">
    <location>
        <position position="348"/>
    </location>
    <ligand>
        <name>GMP</name>
        <dbReference type="ChEBI" id="CHEBI:58115"/>
    </ligand>
</feature>
<dbReference type="GO" id="GO:0003972">
    <property type="term" value="F:RNA ligase (ATP) activity"/>
    <property type="evidence" value="ECO:0007669"/>
    <property type="project" value="TreeGrafter"/>
</dbReference>
<comment type="similarity">
    <text evidence="11">Belongs to the RtcB family.</text>
</comment>
<accession>A0A931AVC9</accession>
<feature type="binding site" evidence="10">
    <location>
        <position position="82"/>
    </location>
    <ligand>
        <name>Mn(2+)</name>
        <dbReference type="ChEBI" id="CHEBI:29035"/>
        <label>1</label>
    </ligand>
</feature>
<evidence type="ECO:0000256" key="5">
    <source>
        <dbReference type="ARBA" id="ARBA00023134"/>
    </source>
</evidence>
<dbReference type="Proteomes" id="UP000621436">
    <property type="component" value="Unassembled WGS sequence"/>
</dbReference>
<evidence type="ECO:0000256" key="7">
    <source>
        <dbReference type="ARBA" id="ARBA00047746"/>
    </source>
</evidence>
<comment type="caution">
    <text evidence="13">The sequence shown here is derived from an EMBL/GenBank/DDBJ whole genome shotgun (WGS) entry which is preliminary data.</text>
</comment>
<evidence type="ECO:0000256" key="3">
    <source>
        <dbReference type="ARBA" id="ARBA00022741"/>
    </source>
</evidence>
<feature type="binding site" evidence="9">
    <location>
        <begin position="305"/>
        <end position="306"/>
    </location>
    <ligand>
        <name>GMP</name>
        <dbReference type="ChEBI" id="CHEBI:58115"/>
    </ligand>
</feature>
<evidence type="ECO:0000256" key="9">
    <source>
        <dbReference type="PIRSR" id="PIRSR601233-2"/>
    </source>
</evidence>
<dbReference type="PANTHER" id="PTHR11118">
    <property type="entry name" value="RNA-SPLICING LIGASE RTCB HOMOLOG"/>
    <property type="match status" value="1"/>
</dbReference>
<dbReference type="PANTHER" id="PTHR11118:SF1">
    <property type="entry name" value="RNA-SPLICING LIGASE RTCB HOMOLOG"/>
    <property type="match status" value="1"/>
</dbReference>
<organism evidence="13 14">
    <name type="scientific">Halonatronomonas betaini</name>
    <dbReference type="NCBI Taxonomy" id="2778430"/>
    <lineage>
        <taxon>Bacteria</taxon>
        <taxon>Bacillati</taxon>
        <taxon>Bacillota</taxon>
        <taxon>Clostridia</taxon>
        <taxon>Halanaerobiales</taxon>
        <taxon>Halarsenatibacteraceae</taxon>
        <taxon>Halonatronomonas</taxon>
    </lineage>
</organism>
<protein>
    <recommendedName>
        <fullName evidence="11">tRNA-splicing ligase RtcB</fullName>
        <ecNumber evidence="11">6.5.1.-</ecNumber>
    </recommendedName>
</protein>
<dbReference type="AlphaFoldDB" id="A0A931AVC9"/>
<evidence type="ECO:0000256" key="2">
    <source>
        <dbReference type="ARBA" id="ARBA00022723"/>
    </source>
</evidence>
<keyword evidence="6 10" id="KW-0464">Manganese</keyword>
<dbReference type="RefSeq" id="WP_270454125.1">
    <property type="nucleotide sequence ID" value="NZ_JADPIE010000004.1"/>
</dbReference>
<proteinExistence type="inferred from homology"/>
<feature type="binding site" evidence="9">
    <location>
        <position position="441"/>
    </location>
    <ligand>
        <name>GMP</name>
        <dbReference type="ChEBI" id="CHEBI:58115"/>
    </ligand>
</feature>
<dbReference type="GO" id="GO:0005525">
    <property type="term" value="F:GTP binding"/>
    <property type="evidence" value="ECO:0007669"/>
    <property type="project" value="UniProtKB-KW"/>
</dbReference>
<dbReference type="Pfam" id="PF01139">
    <property type="entry name" value="RtcB"/>
    <property type="match status" value="1"/>
</dbReference>
<sequence>MTFYKFPVEENMNCPVYLFASKEIYAEIEKTALNQLLNASTLPGVEVVVGMPDLHQGYGLPIGGVMAAARNGPISPGAVGFDINCGVRLLKTGLKASDLKDKNIILRRLQQAIPAGVGEGSNLNFSEREFKEILANGVSKLIEAGYVSRKAAANCEDNGNFKEADPDTVSSQAISRGIEQLNTLGSGNHFVELQEVASVSDSDELEEGDLMVMVHTGSRGFGHQVATDYIDLAKKTRDKYGLSFPTNNLAFFPWDSKEGRNYLGAMGAAANFAYANRTFLTESIKRVFTELYPDSYIELFYDHTHNIAREEKHVVNGKEMDLLVHRKGATRLASGGKALIPGSMGTGSYVVKSADSENTRLSLNSTAHGAGRKMSRTQAKKSISRQDHMRSLGDVEVVSAGKNILDESPLAYKDITEVISSLQISDLAYPVAQLKPLLCIKG</sequence>
<feature type="binding site" evidence="10">
    <location>
        <position position="189"/>
    </location>
    <ligand>
        <name>Mn(2+)</name>
        <dbReference type="ChEBI" id="CHEBI:29035"/>
        <label>1</label>
    </ligand>
</feature>
<dbReference type="GO" id="GO:0042245">
    <property type="term" value="P:RNA repair"/>
    <property type="evidence" value="ECO:0007669"/>
    <property type="project" value="UniProtKB-KW"/>
</dbReference>
<feature type="region of interest" description="Disordered" evidence="12">
    <location>
        <begin position="365"/>
        <end position="386"/>
    </location>
</feature>
<dbReference type="GO" id="GO:0046872">
    <property type="term" value="F:metal ion binding"/>
    <property type="evidence" value="ECO:0007669"/>
    <property type="project" value="UniProtKB-UniRule"/>
</dbReference>
<feature type="binding site" evidence="9">
    <location>
        <begin position="188"/>
        <end position="192"/>
    </location>
    <ligand>
        <name>GMP</name>
        <dbReference type="ChEBI" id="CHEBI:58115"/>
    </ligand>
</feature>
<reference evidence="13" key="1">
    <citation type="submission" date="2020-11" db="EMBL/GenBank/DDBJ databases">
        <title>Halonatronomonas betainensis gen. nov., sp. nov. a novel haloalkaliphilic representative of the family Halanaerobiacae capable of betaine degradation.</title>
        <authorList>
            <person name="Boltyanskaya Y."/>
            <person name="Kevbrin V."/>
            <person name="Detkova E."/>
            <person name="Grouzdev D.S."/>
            <person name="Koziaeva V."/>
            <person name="Zhilina T."/>
        </authorList>
    </citation>
    <scope>NUCLEOTIDE SEQUENCE</scope>
    <source>
        <strain evidence="13">Z-7014</strain>
    </source>
</reference>
<comment type="catalytic activity">
    <reaction evidence="7">
        <text>a 3'-end 3'-phospho-ribonucleotide-RNA + a 5'-end dephospho-ribonucleoside-RNA + GTP = a ribonucleotidyl-ribonucleotide-RNA + GMP + diphosphate</text>
        <dbReference type="Rhea" id="RHEA:68076"/>
        <dbReference type="Rhea" id="RHEA-COMP:10463"/>
        <dbReference type="Rhea" id="RHEA-COMP:13936"/>
        <dbReference type="Rhea" id="RHEA-COMP:17355"/>
        <dbReference type="ChEBI" id="CHEBI:33019"/>
        <dbReference type="ChEBI" id="CHEBI:37565"/>
        <dbReference type="ChEBI" id="CHEBI:58115"/>
        <dbReference type="ChEBI" id="CHEBI:83062"/>
        <dbReference type="ChEBI" id="CHEBI:138284"/>
        <dbReference type="ChEBI" id="CHEBI:173118"/>
        <dbReference type="EC" id="6.5.1.8"/>
    </reaction>
</comment>
<feature type="active site" description="GMP-histidine intermediate" evidence="8">
    <location>
        <position position="368"/>
    </location>
</feature>
<dbReference type="EC" id="6.5.1.-" evidence="11"/>
<keyword evidence="14" id="KW-1185">Reference proteome</keyword>
<dbReference type="SUPFAM" id="SSF103365">
    <property type="entry name" value="Hypothetical protein PH1602"/>
    <property type="match status" value="1"/>
</dbReference>
<feature type="binding site" evidence="10">
    <location>
        <position position="215"/>
    </location>
    <ligand>
        <name>Mn(2+)</name>
        <dbReference type="ChEBI" id="CHEBI:29035"/>
        <label>2</label>
    </ligand>
</feature>
<comment type="subunit">
    <text evidence="11">Monomer.</text>
</comment>
<evidence type="ECO:0000256" key="6">
    <source>
        <dbReference type="ARBA" id="ARBA00023211"/>
    </source>
</evidence>
<keyword evidence="4" id="KW-0692">RNA repair</keyword>
<keyword evidence="3 9" id="KW-0547">Nucleotide-binding</keyword>
<evidence type="ECO:0000313" key="14">
    <source>
        <dbReference type="Proteomes" id="UP000621436"/>
    </source>
</evidence>
<comment type="cofactor">
    <cofactor evidence="10 11">
        <name>Mn(2+)</name>
        <dbReference type="ChEBI" id="CHEBI:29035"/>
    </cofactor>
    <text evidence="10 11">Binds 2 manganese ions per subunit.</text>
</comment>
<name>A0A931AVC9_9FIRM</name>
<gene>
    <name evidence="11" type="primary">rtcB</name>
    <name evidence="13" type="ORF">I0Q91_08755</name>
</gene>
<keyword evidence="2 10" id="KW-0479">Metal-binding</keyword>
<evidence type="ECO:0000256" key="4">
    <source>
        <dbReference type="ARBA" id="ARBA00022800"/>
    </source>
</evidence>
<evidence type="ECO:0000313" key="13">
    <source>
        <dbReference type="EMBL" id="MBF8437165.1"/>
    </source>
</evidence>
<feature type="binding site" evidence="10">
    <location>
        <position position="305"/>
    </location>
    <ligand>
        <name>Mn(2+)</name>
        <dbReference type="ChEBI" id="CHEBI:29035"/>
        <label>2</label>
    </ligand>
</feature>
<dbReference type="Gene3D" id="3.90.1860.10">
    <property type="entry name" value="tRNA-splicing ligase RtcB"/>
    <property type="match status" value="1"/>
</dbReference>
<evidence type="ECO:0000256" key="10">
    <source>
        <dbReference type="PIRSR" id="PIRSR601233-3"/>
    </source>
</evidence>
<keyword evidence="5 9" id="KW-0342">GTP-binding</keyword>
<dbReference type="GO" id="GO:0006396">
    <property type="term" value="P:RNA processing"/>
    <property type="evidence" value="ECO:0007669"/>
    <property type="project" value="InterPro"/>
</dbReference>
<feature type="compositionally biased region" description="Basic residues" evidence="12">
    <location>
        <begin position="370"/>
        <end position="383"/>
    </location>
</feature>
<dbReference type="GO" id="GO:0170057">
    <property type="term" value="F:RNA ligase (GTP) activity"/>
    <property type="evidence" value="ECO:0007669"/>
    <property type="project" value="UniProtKB-EC"/>
</dbReference>
<evidence type="ECO:0000256" key="1">
    <source>
        <dbReference type="ARBA" id="ARBA00022598"/>
    </source>
</evidence>